<dbReference type="PANTHER" id="PTHR42959">
    <property type="entry name" value="CARBAMOYLTRANSFERASE"/>
    <property type="match status" value="1"/>
</dbReference>
<dbReference type="Gene3D" id="3.30.420.40">
    <property type="match status" value="1"/>
</dbReference>
<dbReference type="GO" id="GO:0016743">
    <property type="term" value="F:carboxyl- or carbamoyltransferase activity"/>
    <property type="evidence" value="ECO:0007669"/>
    <property type="project" value="TreeGrafter"/>
</dbReference>
<dbReference type="Pfam" id="PF22521">
    <property type="entry name" value="HypF_C_2"/>
    <property type="match status" value="1"/>
</dbReference>
<dbReference type="InterPro" id="IPR001792">
    <property type="entry name" value="Acylphosphatase-like_dom"/>
</dbReference>
<dbReference type="Pfam" id="PF07503">
    <property type="entry name" value="zf-HYPF"/>
    <property type="match status" value="2"/>
</dbReference>
<dbReference type="PROSITE" id="PS51163">
    <property type="entry name" value="YRDC"/>
    <property type="match status" value="1"/>
</dbReference>
<dbReference type="InterPro" id="IPR051060">
    <property type="entry name" value="Carbamoyltrans_HypF-like"/>
</dbReference>
<dbReference type="Gene3D" id="3.30.420.360">
    <property type="match status" value="1"/>
</dbReference>
<reference evidence="6" key="1">
    <citation type="submission" date="2016-11" db="EMBL/GenBank/DDBJ databases">
        <authorList>
            <person name="Jaros S."/>
            <person name="Januszkiewicz K."/>
            <person name="Wedrychowicz H."/>
        </authorList>
    </citation>
    <scope>NUCLEOTIDE SEQUENCE [LARGE SCALE GENOMIC DNA]</scope>
    <source>
        <strain evidence="6">DSM 7057</strain>
    </source>
</reference>
<dbReference type="Gene3D" id="3.30.110.120">
    <property type="match status" value="1"/>
</dbReference>
<comment type="similarity">
    <text evidence="1">Belongs to the carbamoyltransferase HypF family.</text>
</comment>
<dbReference type="AlphaFoldDB" id="A0AA94HSB4"/>
<sequence>MWGSCTHGGFFCAAGNGNAAGDFVPCTAKGGAPAALLRQRPMPCESGRAGSVAENASGPADSPGLVRYSCRMSEKQMIRRAFVASGQVQGVGFRPFVYRLAHEGGLTGTVGNTSDGVRMEVQGMPEEVERFGMRLQKELPPLARLTALRHEDMAAVPGEAAFAIVASDGHAGHSVLVSPDVGICADCLSDMTDPENPRHNYAFTNCTNCGPRYTITRSIPYDRAVTSMSCFPLCPRCAAEYGDPADRRFHAQPIACPDCGPRLWFVDRAAAVAGRTGVEHFRADCGLAGAEADSGPDVDNADAHDRADAARQRRLPGAETAAREAIRRAGRVLLDGGILAFKGLGGFQLACDARNERALALLRERKNRPHKPLALMADCLETVRAFCDLSPEHEALLTSPEKPIVLCPLRTGKARGPYATNGVDGLNGPAGKADADTPGRPELPFLVAPDAGQVGVMLPNTPLHSVLFAWLQVHAPLPPVLVMTSANAGGEPICLGNREAIARLAGLADAWLLHDRDILVRVDDSVISLRPRADVVDESGPPHRAAPFFYRRARGYVPRPVFLADDGEKAGGRQPCASGRSDAACVFGAGAELKATICLTRGNEAFVGQHIGDLENPATLAFYEEVAAHMEKLLEVRPSALVCDLHPDFLSTRYAEARAARDSIPLWRLQHHAAHAASVLAENACFGPALALCLDGTGLGDDGTIWGGELLLMQLDTPEWQRVGCLSSFALPGGDAAVREPWRIAMALGRQAADAGHCLPEDIEAAAPWADGHAAAARAVEEMLVRQINCPATSSCGRLFDAVSARLGLCLCITYEGQAAIRLEDAALRAGGALGGAMTGRVEDLRRVAELIWPVGMALRDGLLTLDSAGLYARVVQAALGGMPAEDIAARFHLSLAAAFASMTGRAARKRGVGVAALSGGVMQNGIMARLLPFLLERQGLKVLCHHELPPGDGGLSLGQAVWGRRMLAAGTRMKAGA</sequence>
<dbReference type="GO" id="GO:0008270">
    <property type="term" value="F:zinc ion binding"/>
    <property type="evidence" value="ECO:0007669"/>
    <property type="project" value="InterPro"/>
</dbReference>
<evidence type="ECO:0000313" key="5">
    <source>
        <dbReference type="EMBL" id="SFW40348.1"/>
    </source>
</evidence>
<dbReference type="InterPro" id="IPR036046">
    <property type="entry name" value="Acylphosphatase-like_dom_sf"/>
</dbReference>
<feature type="domain" description="YrdC-like" evidence="4">
    <location>
        <begin position="323"/>
        <end position="555"/>
    </location>
</feature>
<feature type="domain" description="Acylphosphatase-like" evidence="3">
    <location>
        <begin position="79"/>
        <end position="166"/>
    </location>
</feature>
<feature type="active site" evidence="2">
    <location>
        <position position="94"/>
    </location>
</feature>
<dbReference type="InterPro" id="IPR011125">
    <property type="entry name" value="Znf_HypF"/>
</dbReference>
<evidence type="ECO:0000256" key="1">
    <source>
        <dbReference type="ARBA" id="ARBA00008097"/>
    </source>
</evidence>
<dbReference type="GO" id="GO:0003725">
    <property type="term" value="F:double-stranded RNA binding"/>
    <property type="evidence" value="ECO:0007669"/>
    <property type="project" value="InterPro"/>
</dbReference>
<evidence type="ECO:0000259" key="3">
    <source>
        <dbReference type="PROSITE" id="PS51160"/>
    </source>
</evidence>
<dbReference type="SUPFAM" id="SSF54975">
    <property type="entry name" value="Acylphosphatase/BLUF domain-like"/>
    <property type="match status" value="1"/>
</dbReference>
<comment type="caution">
    <text evidence="5">The sequence shown here is derived from an EMBL/GenBank/DDBJ whole genome shotgun (WGS) entry which is preliminary data.</text>
</comment>
<dbReference type="Pfam" id="PF01300">
    <property type="entry name" value="Sua5_yciO_yrdC"/>
    <property type="match status" value="2"/>
</dbReference>
<dbReference type="PROSITE" id="PS51160">
    <property type="entry name" value="ACYLPHOSPHATASE_3"/>
    <property type="match status" value="1"/>
</dbReference>
<dbReference type="SUPFAM" id="SSF55821">
    <property type="entry name" value="YrdC/RibB"/>
    <property type="match status" value="2"/>
</dbReference>
<dbReference type="PANTHER" id="PTHR42959:SF1">
    <property type="entry name" value="CARBAMOYLTRANSFERASE HYPF"/>
    <property type="match status" value="1"/>
</dbReference>
<dbReference type="GO" id="GO:0003998">
    <property type="term" value="F:acylphosphatase activity"/>
    <property type="evidence" value="ECO:0007669"/>
    <property type="project" value="UniProtKB-EC"/>
</dbReference>
<dbReference type="InterPro" id="IPR017945">
    <property type="entry name" value="DHBP_synth_RibB-like_a/b_dom"/>
</dbReference>
<organism evidence="5 6">
    <name type="scientific">Desulfovibrio desulfuricans</name>
    <dbReference type="NCBI Taxonomy" id="876"/>
    <lineage>
        <taxon>Bacteria</taxon>
        <taxon>Pseudomonadati</taxon>
        <taxon>Thermodesulfobacteriota</taxon>
        <taxon>Desulfovibrionia</taxon>
        <taxon>Desulfovibrionales</taxon>
        <taxon>Desulfovibrionaceae</taxon>
        <taxon>Desulfovibrio</taxon>
    </lineage>
</organism>
<dbReference type="EC" id="3.6.1.7" evidence="2"/>
<dbReference type="Proteomes" id="UP000182680">
    <property type="component" value="Unassembled WGS sequence"/>
</dbReference>
<name>A0AA94HSB4_DESDE</name>
<evidence type="ECO:0000256" key="2">
    <source>
        <dbReference type="PROSITE-ProRule" id="PRU00520"/>
    </source>
</evidence>
<gene>
    <name evidence="5" type="ORF">SAMN02910291_01164</name>
</gene>
<protein>
    <recommendedName>
        <fullName evidence="2">acylphosphatase</fullName>
        <ecNumber evidence="2">3.6.1.7</ecNumber>
    </recommendedName>
</protein>
<keyword evidence="2" id="KW-0378">Hydrolase</keyword>
<accession>A0AA94HSB4</accession>
<dbReference type="Pfam" id="PF17788">
    <property type="entry name" value="HypF_C"/>
    <property type="match status" value="1"/>
</dbReference>
<proteinExistence type="inferred from homology"/>
<dbReference type="InterPro" id="IPR041440">
    <property type="entry name" value="HypF_C"/>
</dbReference>
<feature type="active site" evidence="2">
    <location>
        <position position="112"/>
    </location>
</feature>
<dbReference type="Gene3D" id="3.90.870.40">
    <property type="match status" value="1"/>
</dbReference>
<evidence type="ECO:0000259" key="4">
    <source>
        <dbReference type="PROSITE" id="PS51163"/>
    </source>
</evidence>
<evidence type="ECO:0000313" key="6">
    <source>
        <dbReference type="Proteomes" id="UP000182680"/>
    </source>
</evidence>
<dbReference type="Gene3D" id="3.90.870.50">
    <property type="match status" value="1"/>
</dbReference>
<comment type="catalytic activity">
    <reaction evidence="2">
        <text>an acyl phosphate + H2O = a carboxylate + phosphate + H(+)</text>
        <dbReference type="Rhea" id="RHEA:14965"/>
        <dbReference type="ChEBI" id="CHEBI:15377"/>
        <dbReference type="ChEBI" id="CHEBI:15378"/>
        <dbReference type="ChEBI" id="CHEBI:29067"/>
        <dbReference type="ChEBI" id="CHEBI:43474"/>
        <dbReference type="ChEBI" id="CHEBI:59918"/>
        <dbReference type="EC" id="3.6.1.7"/>
    </reaction>
</comment>
<dbReference type="Pfam" id="PF00708">
    <property type="entry name" value="Acylphosphatase"/>
    <property type="match status" value="1"/>
</dbReference>
<dbReference type="EMBL" id="FPIW01000015">
    <property type="protein sequence ID" value="SFW40348.1"/>
    <property type="molecule type" value="Genomic_DNA"/>
</dbReference>
<dbReference type="InterPro" id="IPR006070">
    <property type="entry name" value="Sua5-like_dom"/>
</dbReference>
<dbReference type="GO" id="GO:0051604">
    <property type="term" value="P:protein maturation"/>
    <property type="evidence" value="ECO:0007669"/>
    <property type="project" value="TreeGrafter"/>
</dbReference>
<dbReference type="InterPro" id="IPR055128">
    <property type="entry name" value="HypF_C_2"/>
</dbReference>